<evidence type="ECO:0000313" key="3">
    <source>
        <dbReference type="Proteomes" id="UP000725002"/>
    </source>
</evidence>
<dbReference type="CDD" id="cd13120">
    <property type="entry name" value="BF2867_like_N"/>
    <property type="match status" value="1"/>
</dbReference>
<evidence type="ECO:0000313" key="2">
    <source>
        <dbReference type="EMBL" id="MBO8484316.1"/>
    </source>
</evidence>
<accession>A0A940IJ38</accession>
<dbReference type="Gene3D" id="2.60.40.2630">
    <property type="match status" value="1"/>
</dbReference>
<keyword evidence="1" id="KW-0732">Signal</keyword>
<dbReference type="CDD" id="cd13121">
    <property type="entry name" value="BF2867_like_C"/>
    <property type="match status" value="1"/>
</dbReference>
<reference evidence="2" key="2">
    <citation type="journal article" date="2021" name="PeerJ">
        <title>Extensive microbial diversity within the chicken gut microbiome revealed by metagenomics and culture.</title>
        <authorList>
            <person name="Gilroy R."/>
            <person name="Ravi A."/>
            <person name="Getino M."/>
            <person name="Pursley I."/>
            <person name="Horton D.L."/>
            <person name="Alikhan N.F."/>
            <person name="Baker D."/>
            <person name="Gharbi K."/>
            <person name="Hall N."/>
            <person name="Watson M."/>
            <person name="Adriaenssens E.M."/>
            <person name="Foster-Nyarko E."/>
            <person name="Jarju S."/>
            <person name="Secka A."/>
            <person name="Antonio M."/>
            <person name="Oren A."/>
            <person name="Chaudhuri R.R."/>
            <person name="La Ragione R."/>
            <person name="Hildebrand F."/>
            <person name="Pallen M.J."/>
        </authorList>
    </citation>
    <scope>NUCLEOTIDE SEQUENCE</scope>
    <source>
        <strain evidence="2">G3-8215</strain>
    </source>
</reference>
<evidence type="ECO:0000256" key="1">
    <source>
        <dbReference type="SAM" id="SignalP"/>
    </source>
</evidence>
<dbReference type="PROSITE" id="PS51257">
    <property type="entry name" value="PROKAR_LIPOPROTEIN"/>
    <property type="match status" value="1"/>
</dbReference>
<sequence>MLKNTAFILLTLIAAASASCRKTSIPQEEATVGISFSAGVEQTKGLFTPENFNTAGNTIEVYDLYTAGTHSSIYIDGADAVCNASGLWTLEKSYYWTYSGIHSFLSHTSGGGLSGVSVDVDVDGMSVGWNCSLDNQFDLMYASSVRDLDMEKEEGRNPYRAVELQFNHFFTAVSLHVRNLYTVPGSDIEGFKCYFTGLQTEGSAGLDFEGNLSGPETSAGESPQFEVSGMTIPQNVGETNVYSLKGEVGEDGFFLVWPHGTPQLQGVALHIEYTVNGHRYTKDIPVYEAATSFNSWESGHRYSYTLSIQDNTIVFEAEVVEWINDDVILE</sequence>
<dbReference type="Pfam" id="PF13149">
    <property type="entry name" value="Mfa_like_1"/>
    <property type="match status" value="1"/>
</dbReference>
<protein>
    <submittedName>
        <fullName evidence="2">Fimbrillin family protein</fullName>
    </submittedName>
</protein>
<dbReference type="InterPro" id="IPR025049">
    <property type="entry name" value="Mfa-like_1"/>
</dbReference>
<dbReference type="EMBL" id="JADILV010000068">
    <property type="protein sequence ID" value="MBO8484316.1"/>
    <property type="molecule type" value="Genomic_DNA"/>
</dbReference>
<dbReference type="Proteomes" id="UP000725002">
    <property type="component" value="Unassembled WGS sequence"/>
</dbReference>
<feature type="signal peptide" evidence="1">
    <location>
        <begin position="1"/>
        <end position="18"/>
    </location>
</feature>
<organism evidence="2 3">
    <name type="scientific">Candidatus Cryptobacteroides avicola</name>
    <dbReference type="NCBI Taxonomy" id="2840757"/>
    <lineage>
        <taxon>Bacteria</taxon>
        <taxon>Pseudomonadati</taxon>
        <taxon>Bacteroidota</taxon>
        <taxon>Bacteroidia</taxon>
        <taxon>Bacteroidales</taxon>
        <taxon>Candidatus Cryptobacteroides</taxon>
    </lineage>
</organism>
<name>A0A940IJ38_9BACT</name>
<proteinExistence type="predicted"/>
<gene>
    <name evidence="2" type="ORF">IAB75_09425</name>
</gene>
<reference evidence="2" key="1">
    <citation type="submission" date="2020-10" db="EMBL/GenBank/DDBJ databases">
        <authorList>
            <person name="Gilroy R."/>
        </authorList>
    </citation>
    <scope>NUCLEOTIDE SEQUENCE</scope>
    <source>
        <strain evidence="2">G3-8215</strain>
    </source>
</reference>
<dbReference type="AlphaFoldDB" id="A0A940IJ38"/>
<comment type="caution">
    <text evidence="2">The sequence shown here is derived from an EMBL/GenBank/DDBJ whole genome shotgun (WGS) entry which is preliminary data.</text>
</comment>
<feature type="chain" id="PRO_5037804293" evidence="1">
    <location>
        <begin position="19"/>
        <end position="330"/>
    </location>
</feature>